<dbReference type="KEGG" id="cps:CPS_1648"/>
<protein>
    <submittedName>
        <fullName evidence="3">Uncharacterized protein</fullName>
    </submittedName>
</protein>
<keyword evidence="2" id="KW-0472">Membrane</keyword>
<dbReference type="HOGENOM" id="CLU_2367989_0_0_6"/>
<dbReference type="STRING" id="167879.CPS_1648"/>
<evidence type="ECO:0000313" key="4">
    <source>
        <dbReference type="Proteomes" id="UP000000547"/>
    </source>
</evidence>
<feature type="compositionally biased region" description="Polar residues" evidence="1">
    <location>
        <begin position="66"/>
        <end position="76"/>
    </location>
</feature>
<organism evidence="3 4">
    <name type="scientific">Colwellia psychrerythraea (strain 34H / ATCC BAA-681)</name>
    <name type="common">Vibrio psychroerythus</name>
    <dbReference type="NCBI Taxonomy" id="167879"/>
    <lineage>
        <taxon>Bacteria</taxon>
        <taxon>Pseudomonadati</taxon>
        <taxon>Pseudomonadota</taxon>
        <taxon>Gammaproteobacteria</taxon>
        <taxon>Alteromonadales</taxon>
        <taxon>Colwelliaceae</taxon>
        <taxon>Colwellia</taxon>
    </lineage>
</organism>
<evidence type="ECO:0000256" key="2">
    <source>
        <dbReference type="SAM" id="Phobius"/>
    </source>
</evidence>
<name>Q484X9_COLP3</name>
<dbReference type="RefSeq" id="WP_011042480.1">
    <property type="nucleotide sequence ID" value="NC_003910.7"/>
</dbReference>
<sequence>MEFSTILILFFAAHGLVAFVVSISILSCPFRFGNEKLGLFLLTWLIPLIGAIFSHHRIGTLGSIKGDSSNSGTTSVDIPPSSGGCDGGTGGGDCD</sequence>
<gene>
    <name evidence="3" type="ordered locus">CPS_1648</name>
</gene>
<dbReference type="Proteomes" id="UP000000547">
    <property type="component" value="Chromosome"/>
</dbReference>
<feature type="transmembrane region" description="Helical" evidence="2">
    <location>
        <begin position="38"/>
        <end position="58"/>
    </location>
</feature>
<feature type="transmembrane region" description="Helical" evidence="2">
    <location>
        <begin position="6"/>
        <end position="26"/>
    </location>
</feature>
<keyword evidence="2" id="KW-1133">Transmembrane helix</keyword>
<accession>Q484X9</accession>
<proteinExistence type="predicted"/>
<evidence type="ECO:0000256" key="1">
    <source>
        <dbReference type="SAM" id="MobiDB-lite"/>
    </source>
</evidence>
<keyword evidence="2" id="KW-0812">Transmembrane</keyword>
<reference evidence="3" key="1">
    <citation type="journal article" date="2005" name="Proc. Natl. Acad. Sci. U.S.A.">
        <title>The psychrophilic lifestyle as revealed by the genome sequence of Colwellia psychrerythraea 34H through genomic and proteomic analyses.</title>
        <authorList>
            <person name="Methe B.A."/>
            <person name="Nelson K.E."/>
            <person name="Deming J.W."/>
            <person name="Momen B."/>
            <person name="Melamud E."/>
            <person name="Zhang X."/>
            <person name="Moult J."/>
            <person name="Madupu R."/>
            <person name="Nelson W.C."/>
            <person name="Dodson R.J."/>
            <person name="Brinkac L.M."/>
            <person name="Daugherty S.C."/>
            <person name="Durkin A.S."/>
            <person name="DeBoy R.T."/>
            <person name="Kolonay J.F."/>
            <person name="Sullivan S.A."/>
            <person name="Zhou L."/>
            <person name="Davidsen T.M."/>
            <person name="Wu M."/>
            <person name="Huston A.L."/>
            <person name="Lewis M."/>
            <person name="Weaver B."/>
            <person name="Weidman J.F."/>
            <person name="Khouri H."/>
            <person name="Utterback T.R."/>
            <person name="Feldblyum T.V."/>
            <person name="Fraser C.M."/>
        </authorList>
    </citation>
    <scope>NUCLEOTIDE SEQUENCE [LARGE SCALE GENOMIC DNA]</scope>
    <source>
        <strain evidence="3">34H</strain>
    </source>
</reference>
<feature type="compositionally biased region" description="Gly residues" evidence="1">
    <location>
        <begin position="84"/>
        <end position="95"/>
    </location>
</feature>
<dbReference type="EMBL" id="CP000083">
    <property type="protein sequence ID" value="AAZ25400.1"/>
    <property type="molecule type" value="Genomic_DNA"/>
</dbReference>
<evidence type="ECO:0000313" key="3">
    <source>
        <dbReference type="EMBL" id="AAZ25400.1"/>
    </source>
</evidence>
<dbReference type="AlphaFoldDB" id="Q484X9"/>
<feature type="region of interest" description="Disordered" evidence="1">
    <location>
        <begin position="63"/>
        <end position="95"/>
    </location>
</feature>